<dbReference type="InterPro" id="IPR015655">
    <property type="entry name" value="PP2C"/>
</dbReference>
<dbReference type="GO" id="GO:0004741">
    <property type="term" value="F:[pyruvate dehydrogenase (acetyl-transferring)]-phosphatase activity"/>
    <property type="evidence" value="ECO:0007669"/>
    <property type="project" value="TreeGrafter"/>
</dbReference>
<dbReference type="Gene3D" id="3.60.40.10">
    <property type="entry name" value="PPM-type phosphatase domain"/>
    <property type="match status" value="1"/>
</dbReference>
<dbReference type="GO" id="GO:0046872">
    <property type="term" value="F:metal ion binding"/>
    <property type="evidence" value="ECO:0007669"/>
    <property type="project" value="UniProtKB-KW"/>
</dbReference>
<keyword evidence="3 4" id="KW-0904">Protein phosphatase</keyword>
<evidence type="ECO:0000313" key="7">
    <source>
        <dbReference type="Proteomes" id="UP001208570"/>
    </source>
</evidence>
<dbReference type="PROSITE" id="PS01032">
    <property type="entry name" value="PPM_1"/>
    <property type="match status" value="1"/>
</dbReference>
<gene>
    <name evidence="6" type="ORF">LSH36_250g01032</name>
</gene>
<reference evidence="6" key="1">
    <citation type="journal article" date="2023" name="Mol. Biol. Evol.">
        <title>Third-Generation Sequencing Reveals the Adaptive Role of the Epigenome in Three Deep-Sea Polychaetes.</title>
        <authorList>
            <person name="Perez M."/>
            <person name="Aroh O."/>
            <person name="Sun Y."/>
            <person name="Lan Y."/>
            <person name="Juniper S.K."/>
            <person name="Young C.R."/>
            <person name="Angers B."/>
            <person name="Qian P.Y."/>
        </authorList>
    </citation>
    <scope>NUCLEOTIDE SEQUENCE</scope>
    <source>
        <strain evidence="6">P08H-3</strain>
    </source>
</reference>
<keyword evidence="1" id="KW-0479">Metal-binding</keyword>
<evidence type="ECO:0000256" key="3">
    <source>
        <dbReference type="ARBA" id="ARBA00022912"/>
    </source>
</evidence>
<dbReference type="SMART" id="SM00332">
    <property type="entry name" value="PP2Cc"/>
    <property type="match status" value="1"/>
</dbReference>
<dbReference type="InterPro" id="IPR036457">
    <property type="entry name" value="PPM-type-like_dom_sf"/>
</dbReference>
<dbReference type="PANTHER" id="PTHR13832">
    <property type="entry name" value="PROTEIN PHOSPHATASE 2C"/>
    <property type="match status" value="1"/>
</dbReference>
<sequence length="519" mass="58427">MARALQPTREYHRLNGILKSLVCASSLWTRPKHCLKQLPWLLTHAREKHEELFPQRLVLPESKGYVPILSPTQVSSLLRSNEASEVINYNLVGQTAIRGFESNQLASNHPTEDRRAVGKLLQTGGTVFGVYDGHGGAACAQSVSERLLDYIAVSMLSHEELEQFSHALETDGQMDLVQRYAFANGYVSESLQEIFRTSLHRYVVENLSFAIDDLDEDQKPTDVIGCALTSAFTRLDADISSEVVPTRGIINVDALEVGLSGACACVAHIHDLDLNVANLGDCRAVIGQLTDHGEWRPIQLTNDHKPENQKEAQRLLASHPMSESANLLKNSRLLGLLVPLRAFGDIRFKWNLHDLKVIAEFLENQFAQNLIPKNYYTPPYLFNQPEVHHYSLSRRDKFMVIGTDGLWDMLSNQEVVNLVGGHLEGKLTTDRFRLKDHKDRRLGAVNMELVKRKTGLSHKGGDANCATHLIRHALGYEHRLVSDMLTFPPYISRLYRDDITITIVYFDEIFLSASTPDMQ</sequence>
<dbReference type="PANTHER" id="PTHR13832:SF792">
    <property type="entry name" value="GM14286P"/>
    <property type="match status" value="1"/>
</dbReference>
<proteinExistence type="inferred from homology"/>
<organism evidence="6 7">
    <name type="scientific">Paralvinella palmiformis</name>
    <dbReference type="NCBI Taxonomy" id="53620"/>
    <lineage>
        <taxon>Eukaryota</taxon>
        <taxon>Metazoa</taxon>
        <taxon>Spiralia</taxon>
        <taxon>Lophotrochozoa</taxon>
        <taxon>Annelida</taxon>
        <taxon>Polychaeta</taxon>
        <taxon>Sedentaria</taxon>
        <taxon>Canalipalpata</taxon>
        <taxon>Terebellida</taxon>
        <taxon>Terebelliformia</taxon>
        <taxon>Alvinellidae</taxon>
        <taxon>Paralvinella</taxon>
    </lineage>
</organism>
<dbReference type="AlphaFoldDB" id="A0AAD9JN30"/>
<dbReference type="GO" id="GO:0005739">
    <property type="term" value="C:mitochondrion"/>
    <property type="evidence" value="ECO:0007669"/>
    <property type="project" value="TreeGrafter"/>
</dbReference>
<evidence type="ECO:0000313" key="6">
    <source>
        <dbReference type="EMBL" id="KAK2155055.1"/>
    </source>
</evidence>
<feature type="domain" description="PPM-type phosphatase" evidence="5">
    <location>
        <begin position="97"/>
        <end position="506"/>
    </location>
</feature>
<evidence type="ECO:0000256" key="4">
    <source>
        <dbReference type="RuleBase" id="RU003465"/>
    </source>
</evidence>
<dbReference type="Pfam" id="PF00481">
    <property type="entry name" value="PP2C"/>
    <property type="match status" value="1"/>
</dbReference>
<dbReference type="SUPFAM" id="SSF81606">
    <property type="entry name" value="PP2C-like"/>
    <property type="match status" value="1"/>
</dbReference>
<keyword evidence="7" id="KW-1185">Reference proteome</keyword>
<evidence type="ECO:0000256" key="2">
    <source>
        <dbReference type="ARBA" id="ARBA00022801"/>
    </source>
</evidence>
<dbReference type="InterPro" id="IPR001932">
    <property type="entry name" value="PPM-type_phosphatase-like_dom"/>
</dbReference>
<dbReference type="PROSITE" id="PS51746">
    <property type="entry name" value="PPM_2"/>
    <property type="match status" value="1"/>
</dbReference>
<keyword evidence="2 4" id="KW-0378">Hydrolase</keyword>
<dbReference type="Proteomes" id="UP001208570">
    <property type="component" value="Unassembled WGS sequence"/>
</dbReference>
<dbReference type="InterPro" id="IPR000222">
    <property type="entry name" value="PP2C_BS"/>
</dbReference>
<dbReference type="CDD" id="cd00143">
    <property type="entry name" value="PP2Cc"/>
    <property type="match status" value="1"/>
</dbReference>
<comment type="similarity">
    <text evidence="4">Belongs to the PP2C family.</text>
</comment>
<evidence type="ECO:0000256" key="1">
    <source>
        <dbReference type="ARBA" id="ARBA00022723"/>
    </source>
</evidence>
<protein>
    <recommendedName>
        <fullName evidence="5">PPM-type phosphatase domain-containing protein</fullName>
    </recommendedName>
</protein>
<dbReference type="EMBL" id="JAODUP010000250">
    <property type="protein sequence ID" value="KAK2155055.1"/>
    <property type="molecule type" value="Genomic_DNA"/>
</dbReference>
<accession>A0AAD9JN30</accession>
<comment type="caution">
    <text evidence="6">The sequence shown here is derived from an EMBL/GenBank/DDBJ whole genome shotgun (WGS) entry which is preliminary data.</text>
</comment>
<name>A0AAD9JN30_9ANNE</name>
<evidence type="ECO:0000259" key="5">
    <source>
        <dbReference type="PROSITE" id="PS51746"/>
    </source>
</evidence>